<dbReference type="EMBL" id="AP018738">
    <property type="protein sequence ID" value="BBE51049.1"/>
    <property type="molecule type" value="Genomic_DNA"/>
</dbReference>
<proteinExistence type="predicted"/>
<reference evidence="3 4" key="1">
    <citation type="submission" date="2018-06" db="EMBL/GenBank/DDBJ databases">
        <title>OYT1 Genome Sequencing.</title>
        <authorList>
            <person name="Kato S."/>
            <person name="Itoh T."/>
            <person name="Ohkuma M."/>
        </authorList>
    </citation>
    <scope>NUCLEOTIDE SEQUENCE [LARGE SCALE GENOMIC DNA]</scope>
    <source>
        <strain evidence="3 4">OYT1</strain>
    </source>
</reference>
<evidence type="ECO:0008006" key="5">
    <source>
        <dbReference type="Google" id="ProtNLM"/>
    </source>
</evidence>
<dbReference type="InterPro" id="IPR011990">
    <property type="entry name" value="TPR-like_helical_dom_sf"/>
</dbReference>
<keyword evidence="4" id="KW-1185">Reference proteome</keyword>
<evidence type="ECO:0000256" key="2">
    <source>
        <dbReference type="SAM" id="SignalP"/>
    </source>
</evidence>
<dbReference type="SUPFAM" id="SSF81901">
    <property type="entry name" value="HCP-like"/>
    <property type="match status" value="1"/>
</dbReference>
<feature type="chain" id="PRO_5017176240" description="Sel1 repeat family protein" evidence="2">
    <location>
        <begin position="24"/>
        <end position="173"/>
    </location>
</feature>
<sequence length="173" mass="18811">MSRLRSIICVCAWMMFLADNALAAEAPLQTTGSATLGESKQEKSPSTSPVTSTESDSPSAVYQRGISLRNEGKYEEAAAHFFAAAQKGSHLAEVELAYLHSELGSPMWDDPAAFAWFTLAIKHESKPELARILARDREVVRLRMSSAEQTEARRLSGTLLINLGAVPAFVEAN</sequence>
<evidence type="ECO:0000256" key="1">
    <source>
        <dbReference type="SAM" id="MobiDB-lite"/>
    </source>
</evidence>
<dbReference type="STRING" id="1188319.OYT1_02600"/>
<keyword evidence="2" id="KW-0732">Signal</keyword>
<name>A0A2Z6GCK7_9PROT</name>
<gene>
    <name evidence="3" type="ORF">OYT1_ch1495</name>
</gene>
<feature type="signal peptide" evidence="2">
    <location>
        <begin position="1"/>
        <end position="23"/>
    </location>
</feature>
<dbReference type="KEGG" id="fam:OYT1_ch1495"/>
<feature type="region of interest" description="Disordered" evidence="1">
    <location>
        <begin position="33"/>
        <end position="61"/>
    </location>
</feature>
<organism evidence="3 4">
    <name type="scientific">Ferriphaselus amnicola</name>
    <dbReference type="NCBI Taxonomy" id="1188319"/>
    <lineage>
        <taxon>Bacteria</taxon>
        <taxon>Pseudomonadati</taxon>
        <taxon>Pseudomonadota</taxon>
        <taxon>Betaproteobacteria</taxon>
        <taxon>Nitrosomonadales</taxon>
        <taxon>Gallionellaceae</taxon>
        <taxon>Ferriphaselus</taxon>
    </lineage>
</organism>
<dbReference type="Proteomes" id="UP000033070">
    <property type="component" value="Chromosome"/>
</dbReference>
<dbReference type="AlphaFoldDB" id="A0A2Z6GCK7"/>
<accession>A0A2Z6GCK7</accession>
<dbReference type="RefSeq" id="WP_145983686.1">
    <property type="nucleotide sequence ID" value="NZ_AP018738.1"/>
</dbReference>
<dbReference type="Gene3D" id="1.25.40.10">
    <property type="entry name" value="Tetratricopeptide repeat domain"/>
    <property type="match status" value="1"/>
</dbReference>
<evidence type="ECO:0000313" key="3">
    <source>
        <dbReference type="EMBL" id="BBE51049.1"/>
    </source>
</evidence>
<protein>
    <recommendedName>
        <fullName evidence="5">Sel1 repeat family protein</fullName>
    </recommendedName>
</protein>
<evidence type="ECO:0000313" key="4">
    <source>
        <dbReference type="Proteomes" id="UP000033070"/>
    </source>
</evidence>
<feature type="compositionally biased region" description="Low complexity" evidence="1">
    <location>
        <begin position="44"/>
        <end position="59"/>
    </location>
</feature>
<dbReference type="OrthoDB" id="8735072at2"/>